<dbReference type="AlphaFoldDB" id="A0ABD3C6D9"/>
<gene>
    <name evidence="2" type="ORF">CASFOL_030591</name>
</gene>
<dbReference type="Proteomes" id="UP001632038">
    <property type="component" value="Unassembled WGS sequence"/>
</dbReference>
<evidence type="ECO:0008006" key="4">
    <source>
        <dbReference type="Google" id="ProtNLM"/>
    </source>
</evidence>
<evidence type="ECO:0000313" key="2">
    <source>
        <dbReference type="EMBL" id="KAL3625137.1"/>
    </source>
</evidence>
<evidence type="ECO:0000313" key="3">
    <source>
        <dbReference type="Proteomes" id="UP001632038"/>
    </source>
</evidence>
<proteinExistence type="predicted"/>
<dbReference type="EMBL" id="JAVIJP010000052">
    <property type="protein sequence ID" value="KAL3625137.1"/>
    <property type="molecule type" value="Genomic_DNA"/>
</dbReference>
<protein>
    <recommendedName>
        <fullName evidence="4">Photosystem II reaction center protein Z</fullName>
    </recommendedName>
</protein>
<comment type="caution">
    <text evidence="2">The sequence shown here is derived from an EMBL/GenBank/DDBJ whole genome shotgun (WGS) entry which is preliminary data.</text>
</comment>
<feature type="transmembrane region" description="Helical" evidence="1">
    <location>
        <begin position="44"/>
        <end position="69"/>
    </location>
</feature>
<keyword evidence="1" id="KW-0472">Membrane</keyword>
<evidence type="ECO:0000256" key="1">
    <source>
        <dbReference type="SAM" id="Phobius"/>
    </source>
</evidence>
<accession>A0ABD3C6D9</accession>
<sequence>MFGKREMGGHNSLAIKGKIGPGFGIGALEDEDVYASGMLSHWRAVNLLACGTVLLLAFAFPGVFVGISISSSSF</sequence>
<organism evidence="2 3">
    <name type="scientific">Castilleja foliolosa</name>
    <dbReference type="NCBI Taxonomy" id="1961234"/>
    <lineage>
        <taxon>Eukaryota</taxon>
        <taxon>Viridiplantae</taxon>
        <taxon>Streptophyta</taxon>
        <taxon>Embryophyta</taxon>
        <taxon>Tracheophyta</taxon>
        <taxon>Spermatophyta</taxon>
        <taxon>Magnoliopsida</taxon>
        <taxon>eudicotyledons</taxon>
        <taxon>Gunneridae</taxon>
        <taxon>Pentapetalae</taxon>
        <taxon>asterids</taxon>
        <taxon>lamiids</taxon>
        <taxon>Lamiales</taxon>
        <taxon>Orobanchaceae</taxon>
        <taxon>Pedicularideae</taxon>
        <taxon>Castillejinae</taxon>
        <taxon>Castilleja</taxon>
    </lineage>
</organism>
<name>A0ABD3C6D9_9LAMI</name>
<keyword evidence="1" id="KW-0812">Transmembrane</keyword>
<keyword evidence="3" id="KW-1185">Reference proteome</keyword>
<keyword evidence="1" id="KW-1133">Transmembrane helix</keyword>
<reference evidence="3" key="1">
    <citation type="journal article" date="2024" name="IScience">
        <title>Strigolactones Initiate the Formation of Haustorium-like Structures in Castilleja.</title>
        <authorList>
            <person name="Buerger M."/>
            <person name="Peterson D."/>
            <person name="Chory J."/>
        </authorList>
    </citation>
    <scope>NUCLEOTIDE SEQUENCE [LARGE SCALE GENOMIC DNA]</scope>
</reference>